<protein>
    <submittedName>
        <fullName evidence="3">Uncharacterized protein</fullName>
    </submittedName>
</protein>
<proteinExistence type="predicted"/>
<dbReference type="EMBL" id="LSBH01000005">
    <property type="protein sequence ID" value="OAQ78588.1"/>
    <property type="molecule type" value="Genomic_DNA"/>
</dbReference>
<feature type="compositionally biased region" description="Polar residues" evidence="1">
    <location>
        <begin position="33"/>
        <end position="54"/>
    </location>
</feature>
<gene>
    <name evidence="2" type="ORF">VFPBJ_06709</name>
    <name evidence="3" type="ORF">VFPFJ_02831</name>
</gene>
<evidence type="ECO:0000313" key="4">
    <source>
        <dbReference type="Proteomes" id="UP000078340"/>
    </source>
</evidence>
<dbReference type="Proteomes" id="UP000078240">
    <property type="component" value="Unassembled WGS sequence"/>
</dbReference>
<comment type="caution">
    <text evidence="3">The sequence shown here is derived from an EMBL/GenBank/DDBJ whole genome shotgun (WGS) entry which is preliminary data.</text>
</comment>
<feature type="region of interest" description="Disordered" evidence="1">
    <location>
        <begin position="22"/>
        <end position="63"/>
    </location>
</feature>
<evidence type="ECO:0000313" key="2">
    <source>
        <dbReference type="EMBL" id="OAQ78588.1"/>
    </source>
</evidence>
<reference evidence="3 4" key="1">
    <citation type="submission" date="2016-02" db="EMBL/GenBank/DDBJ databases">
        <title>Biosynthesis of antibiotic leucinostatins and their inhibition on Phytophthora in bio-control Purpureocillium lilacinum.</title>
        <authorList>
            <person name="Wang G."/>
            <person name="Liu Z."/>
            <person name="Lin R."/>
            <person name="Li E."/>
            <person name="Mao Z."/>
            <person name="Ling J."/>
            <person name="Yin W."/>
            <person name="Xie B."/>
        </authorList>
    </citation>
    <scope>NUCLEOTIDE SEQUENCE [LARGE SCALE GENOMIC DNA]</scope>
    <source>
        <strain evidence="2">PLBJ-1</strain>
        <strain evidence="3">PLFJ-1</strain>
    </source>
</reference>
<accession>A0A179HW37</accession>
<evidence type="ECO:0000313" key="3">
    <source>
        <dbReference type="EMBL" id="OAQ93669.1"/>
    </source>
</evidence>
<dbReference type="EMBL" id="LSBI01000002">
    <property type="protein sequence ID" value="OAQ93669.1"/>
    <property type="molecule type" value="Genomic_DNA"/>
</dbReference>
<organism evidence="3 4">
    <name type="scientific">Purpureocillium lilacinum</name>
    <name type="common">Paecilomyces lilacinus</name>
    <dbReference type="NCBI Taxonomy" id="33203"/>
    <lineage>
        <taxon>Eukaryota</taxon>
        <taxon>Fungi</taxon>
        <taxon>Dikarya</taxon>
        <taxon>Ascomycota</taxon>
        <taxon>Pezizomycotina</taxon>
        <taxon>Sordariomycetes</taxon>
        <taxon>Hypocreomycetidae</taxon>
        <taxon>Hypocreales</taxon>
        <taxon>Ophiocordycipitaceae</taxon>
        <taxon>Purpureocillium</taxon>
    </lineage>
</organism>
<sequence length="117" mass="12592">MPSNLSRPTEYGYVCSRGGCQAAARQKRKRPRTSSPTVCALSHVSSAPASTTLTPGPEWTSLHRQGRDVLTDLGRRTATGVGRVGAVQRDSGRCREGGGRYPWANHPGVRPPPLRLT</sequence>
<dbReference type="Proteomes" id="UP000078340">
    <property type="component" value="Unassembled WGS sequence"/>
</dbReference>
<dbReference type="AlphaFoldDB" id="A0A179HW37"/>
<evidence type="ECO:0000256" key="1">
    <source>
        <dbReference type="SAM" id="MobiDB-lite"/>
    </source>
</evidence>
<feature type="region of interest" description="Disordered" evidence="1">
    <location>
        <begin position="82"/>
        <end position="117"/>
    </location>
</feature>
<name>A0A179HW37_PURLI</name>